<dbReference type="OrthoDB" id="6515732at2759"/>
<proteinExistence type="predicted"/>
<dbReference type="RefSeq" id="XP_022646529.1">
    <property type="nucleotide sequence ID" value="XM_022790794.1"/>
</dbReference>
<dbReference type="RefSeq" id="XP_022646523.1">
    <property type="nucleotide sequence ID" value="XM_022790788.1"/>
</dbReference>
<organism evidence="2 3">
    <name type="scientific">Varroa destructor</name>
    <name type="common">Honeybee mite</name>
    <dbReference type="NCBI Taxonomy" id="109461"/>
    <lineage>
        <taxon>Eukaryota</taxon>
        <taxon>Metazoa</taxon>
        <taxon>Ecdysozoa</taxon>
        <taxon>Arthropoda</taxon>
        <taxon>Chelicerata</taxon>
        <taxon>Arachnida</taxon>
        <taxon>Acari</taxon>
        <taxon>Parasitiformes</taxon>
        <taxon>Mesostigmata</taxon>
        <taxon>Gamasina</taxon>
        <taxon>Dermanyssoidea</taxon>
        <taxon>Varroidae</taxon>
        <taxon>Varroa</taxon>
    </lineage>
</organism>
<accession>A0A7M7J5Q3</accession>
<evidence type="ECO:0000313" key="3">
    <source>
        <dbReference type="Proteomes" id="UP000594260"/>
    </source>
</evidence>
<dbReference type="RefSeq" id="XP_022646525.1">
    <property type="nucleotide sequence ID" value="XM_022790790.1"/>
</dbReference>
<feature type="compositionally biased region" description="Pro residues" evidence="1">
    <location>
        <begin position="236"/>
        <end position="245"/>
    </location>
</feature>
<dbReference type="RefSeq" id="XP_022646531.1">
    <property type="nucleotide sequence ID" value="XM_022790796.1"/>
</dbReference>
<dbReference type="EnsemblMetazoa" id="XM_022790796">
    <property type="protein sequence ID" value="XP_022646531"/>
    <property type="gene ID" value="LOC111244113"/>
</dbReference>
<dbReference type="RefSeq" id="XP_022646527.1">
    <property type="nucleotide sequence ID" value="XM_022790792.1"/>
</dbReference>
<dbReference type="RefSeq" id="XP_022646526.1">
    <property type="nucleotide sequence ID" value="XM_022790791.1"/>
</dbReference>
<feature type="region of interest" description="Disordered" evidence="1">
    <location>
        <begin position="152"/>
        <end position="282"/>
    </location>
</feature>
<feature type="compositionally biased region" description="Polar residues" evidence="1">
    <location>
        <begin position="254"/>
        <end position="277"/>
    </location>
</feature>
<dbReference type="EnsemblMetazoa" id="XM_022790788">
    <property type="protein sequence ID" value="XP_022646523"/>
    <property type="gene ID" value="LOC111244113"/>
</dbReference>
<protein>
    <submittedName>
        <fullName evidence="2">Uncharacterized protein</fullName>
    </submittedName>
</protein>
<feature type="compositionally biased region" description="Low complexity" evidence="1">
    <location>
        <begin position="434"/>
        <end position="445"/>
    </location>
</feature>
<evidence type="ECO:0000313" key="2">
    <source>
        <dbReference type="EnsemblMetazoa" id="XP_022646527"/>
    </source>
</evidence>
<dbReference type="EnsemblMetazoa" id="XM_022790790">
    <property type="protein sequence ID" value="XP_022646525"/>
    <property type="gene ID" value="LOC111244113"/>
</dbReference>
<name>A0A7M7J5Q3_VARDE</name>
<dbReference type="EnsemblMetazoa" id="XM_022790789">
    <property type="protein sequence ID" value="XP_022646524"/>
    <property type="gene ID" value="LOC111244113"/>
</dbReference>
<dbReference type="RefSeq" id="XP_022646524.1">
    <property type="nucleotide sequence ID" value="XM_022790789.1"/>
</dbReference>
<dbReference type="KEGG" id="vde:111244113"/>
<dbReference type="EnsemblMetazoa" id="XM_022790792">
    <property type="protein sequence ID" value="XP_022646527"/>
    <property type="gene ID" value="LOC111244113"/>
</dbReference>
<dbReference type="GeneID" id="111244113"/>
<reference evidence="2" key="1">
    <citation type="submission" date="2021-01" db="UniProtKB">
        <authorList>
            <consortium name="EnsemblMetazoa"/>
        </authorList>
    </citation>
    <scope>IDENTIFICATION</scope>
</reference>
<feature type="compositionally biased region" description="Polar residues" evidence="1">
    <location>
        <begin position="196"/>
        <end position="206"/>
    </location>
</feature>
<dbReference type="RefSeq" id="XP_022646528.1">
    <property type="nucleotide sequence ID" value="XM_022790793.1"/>
</dbReference>
<feature type="region of interest" description="Disordered" evidence="1">
    <location>
        <begin position="414"/>
        <end position="445"/>
    </location>
</feature>
<dbReference type="InParanoid" id="A0A7M7J5Q3"/>
<dbReference type="EnsemblMetazoa" id="XM_022790793">
    <property type="protein sequence ID" value="XP_022646528"/>
    <property type="gene ID" value="LOC111244113"/>
</dbReference>
<sequence length="483" mass="53939">MGSSRRSTRSTEEHLSLGLPVLFSELLVFKWTPNNGFPAVTDEFRLTFDHMQEVENLGNELRVFFASYDEALTALENSEVRRNTFRFLDQYGTIEDLLKNEILRTINVNRGLIPECLEERIRNQQKWYKGDDNFSLEFAREFLRRKFSAVRNPFHTPQPTGLLPPLPPPRKHKFGSSNPQQSLRPPDGHLFDSVQPPMSQAMSVYTASGRPRRNSAPLNALSPPKPRRHVPIEQLPSPPPTPPPLRSQREMTQYADSVSPTDNVSNGSVNDPRTTEITSEHAAENGAVPLLRAEITSNDQAETLSTADVTDVAVNTSSSCLATFNCMTNQRKSGTEETGGAVEVSQDESSILRTVPTDFVQNTLTTTDTTMTSPLQKSDNGIFLLEMIPGLVDHVAQEAADGFAQRVFFKDSSSSAASIQRNNSSDRPSDNDDMMNNNNNKIIDNNNANNIVKRTGMLAVTDKLIKDENRLLEYDRLPQETAM</sequence>
<dbReference type="EnsemblMetazoa" id="XM_022790794">
    <property type="protein sequence ID" value="XP_022646529"/>
    <property type="gene ID" value="LOC111244113"/>
</dbReference>
<dbReference type="EnsemblMetazoa" id="XM_022790791">
    <property type="protein sequence ID" value="XP_022646526"/>
    <property type="gene ID" value="LOC111244113"/>
</dbReference>
<keyword evidence="3" id="KW-1185">Reference proteome</keyword>
<dbReference type="RefSeq" id="XP_022646522.1">
    <property type="nucleotide sequence ID" value="XM_022790787.1"/>
</dbReference>
<dbReference type="Proteomes" id="UP000594260">
    <property type="component" value="Unplaced"/>
</dbReference>
<dbReference type="EnsemblMetazoa" id="XM_022790787">
    <property type="protein sequence ID" value="XP_022646522"/>
    <property type="gene ID" value="LOC111244113"/>
</dbReference>
<dbReference type="AlphaFoldDB" id="A0A7M7J5Q3"/>
<evidence type="ECO:0000256" key="1">
    <source>
        <dbReference type="SAM" id="MobiDB-lite"/>
    </source>
</evidence>